<evidence type="ECO:0008006" key="4">
    <source>
        <dbReference type="Google" id="ProtNLM"/>
    </source>
</evidence>
<sequence length="426" mass="47434">MVEDKNTKNFPEREEAVSTGKPAADQWQPMAARDFDSLSDSIQQEVDTFTRSLNQQVGAMTMNLKVKNEMVPYSPEAKSTRAPRTARTAESSGAPRNTGAASAQSRRSSRSGRSGNTAPFLLHKPSKTLHKGRLWVSGIVGASMLSEIGDEPDDAIFGMAIFAFCLFVFISTIRNNGLIKRFYLYSQVIGNRDSITISKLAEALGISSDKVKKDMNKFKTKGWLPQGIIDESGRNLFLTDEAMIAYQDALARKNDLDARTDKAMTDLNTDNISPEVKSIITEGEKFVKDIRRANDEIPDEYMSDKLYDLEDIVARIFDHVKKHPESAGELSRFMSYYVPTTRKLMKAYVEMNKQPDAGSNITSTKKQIEDGMDTIIQACQSLLNAMFRDVAEDIAADISVLKTMASRDGLTREDQNPESETGPLKF</sequence>
<evidence type="ECO:0000313" key="3">
    <source>
        <dbReference type="EMBL" id="MST68629.1"/>
    </source>
</evidence>
<dbReference type="RefSeq" id="WP_154572091.1">
    <property type="nucleotide sequence ID" value="NZ_VUNB01000002.1"/>
</dbReference>
<keyword evidence="2" id="KW-0812">Transmembrane</keyword>
<name>A0A6A8M8S0_9FIRM</name>
<feature type="compositionally biased region" description="Low complexity" evidence="1">
    <location>
        <begin position="99"/>
        <end position="115"/>
    </location>
</feature>
<dbReference type="Pfam" id="PF10112">
    <property type="entry name" value="Halogen_Hydrol"/>
    <property type="match status" value="1"/>
</dbReference>
<evidence type="ECO:0000256" key="2">
    <source>
        <dbReference type="SAM" id="Phobius"/>
    </source>
</evidence>
<dbReference type="AlphaFoldDB" id="A0A6A8M8S0"/>
<dbReference type="InterPro" id="IPR036390">
    <property type="entry name" value="WH_DNA-bd_sf"/>
</dbReference>
<feature type="transmembrane region" description="Helical" evidence="2">
    <location>
        <begin position="155"/>
        <end position="173"/>
    </location>
</feature>
<accession>A0A6A8M8S0</accession>
<keyword evidence="2" id="KW-1133">Transmembrane helix</keyword>
<keyword evidence="2" id="KW-0472">Membrane</keyword>
<feature type="region of interest" description="Disordered" evidence="1">
    <location>
        <begin position="1"/>
        <end position="38"/>
    </location>
</feature>
<reference evidence="3" key="1">
    <citation type="submission" date="2019-09" db="EMBL/GenBank/DDBJ databases">
        <title>In-depth cultivation of the pig gut microbiome towards novel bacterial diversity and tailored functional studies.</title>
        <authorList>
            <person name="Wylensek D."/>
            <person name="Hitch T.C.A."/>
            <person name="Clavel T."/>
        </authorList>
    </citation>
    <scope>NUCLEOTIDE SEQUENCE</scope>
    <source>
        <strain evidence="3">RF-744-FAT-WT-3</strain>
    </source>
</reference>
<feature type="compositionally biased region" description="Basic and acidic residues" evidence="1">
    <location>
        <begin position="1"/>
        <end position="16"/>
    </location>
</feature>
<gene>
    <name evidence="3" type="ORF">FYJ66_03360</name>
</gene>
<dbReference type="InterPro" id="IPR018770">
    <property type="entry name" value="ChloroindolylP_hydrolase"/>
</dbReference>
<organism evidence="3">
    <name type="scientific">Baileyella intestinalis</name>
    <dbReference type="NCBI Taxonomy" id="2606709"/>
    <lineage>
        <taxon>Bacteria</taxon>
        <taxon>Bacillati</taxon>
        <taxon>Bacillota</taxon>
        <taxon>Clostridia</taxon>
        <taxon>Peptostreptococcales</taxon>
        <taxon>Anaerovoracaceae</taxon>
        <taxon>Baileyella</taxon>
    </lineage>
</organism>
<feature type="region of interest" description="Disordered" evidence="1">
    <location>
        <begin position="73"/>
        <end position="122"/>
    </location>
</feature>
<evidence type="ECO:0000256" key="1">
    <source>
        <dbReference type="SAM" id="MobiDB-lite"/>
    </source>
</evidence>
<comment type="caution">
    <text evidence="3">The sequence shown here is derived from an EMBL/GenBank/DDBJ whole genome shotgun (WGS) entry which is preliminary data.</text>
</comment>
<protein>
    <recommendedName>
        <fullName evidence="4">5-bromo-4-chloroindolyl phosphate hydrolysis protein</fullName>
    </recommendedName>
</protein>
<proteinExistence type="predicted"/>
<dbReference type="SUPFAM" id="SSF46785">
    <property type="entry name" value="Winged helix' DNA-binding domain"/>
    <property type="match status" value="1"/>
</dbReference>
<dbReference type="EMBL" id="VUNB01000002">
    <property type="protein sequence ID" value="MST68629.1"/>
    <property type="molecule type" value="Genomic_DNA"/>
</dbReference>